<dbReference type="EMBL" id="CP026923">
    <property type="protein sequence ID" value="AVG24540.1"/>
    <property type="molecule type" value="Genomic_DNA"/>
</dbReference>
<name>A0A2L2BSC1_9MICO</name>
<dbReference type="OrthoDB" id="3217709at2"/>
<gene>
    <name evidence="4" type="ORF">C3B54_111604</name>
</gene>
<keyword evidence="2" id="KW-0067">ATP-binding</keyword>
<keyword evidence="5" id="KW-1185">Reference proteome</keyword>
<feature type="region of interest" description="Disordered" evidence="3">
    <location>
        <begin position="112"/>
        <end position="138"/>
    </location>
</feature>
<accession>A0A2L2BSC1</accession>
<evidence type="ECO:0000313" key="4">
    <source>
        <dbReference type="EMBL" id="AVG24540.1"/>
    </source>
</evidence>
<keyword evidence="1" id="KW-0547">Nucleotide-binding</keyword>
<dbReference type="GO" id="GO:0016887">
    <property type="term" value="F:ATP hydrolysis activity"/>
    <property type="evidence" value="ECO:0007669"/>
    <property type="project" value="TreeGrafter"/>
</dbReference>
<feature type="region of interest" description="Disordered" evidence="3">
    <location>
        <begin position="406"/>
        <end position="449"/>
    </location>
</feature>
<dbReference type="RefSeq" id="WP_104914003.1">
    <property type="nucleotide sequence ID" value="NZ_CP026923.1"/>
</dbReference>
<evidence type="ECO:0000256" key="2">
    <source>
        <dbReference type="ARBA" id="ARBA00022840"/>
    </source>
</evidence>
<protein>
    <submittedName>
        <fullName evidence="4">Fimbriae localization ATPase TadZ</fullName>
    </submittedName>
</protein>
<dbReference type="GO" id="GO:0051782">
    <property type="term" value="P:negative regulation of cell division"/>
    <property type="evidence" value="ECO:0007669"/>
    <property type="project" value="TreeGrafter"/>
</dbReference>
<evidence type="ECO:0000256" key="3">
    <source>
        <dbReference type="SAM" id="MobiDB-lite"/>
    </source>
</evidence>
<dbReference type="Proteomes" id="UP000243077">
    <property type="component" value="Chromosome"/>
</dbReference>
<organism evidence="4 5">
    <name type="scientific">Pontimonas salivibrio</name>
    <dbReference type="NCBI Taxonomy" id="1159327"/>
    <lineage>
        <taxon>Bacteria</taxon>
        <taxon>Bacillati</taxon>
        <taxon>Actinomycetota</taxon>
        <taxon>Actinomycetes</taxon>
        <taxon>Micrococcales</taxon>
        <taxon>Microbacteriaceae</taxon>
        <taxon>Pontimonas</taxon>
    </lineage>
</organism>
<dbReference type="GO" id="GO:0005829">
    <property type="term" value="C:cytosol"/>
    <property type="evidence" value="ECO:0007669"/>
    <property type="project" value="TreeGrafter"/>
</dbReference>
<reference evidence="4 5" key="1">
    <citation type="submission" date="2018-02" db="EMBL/GenBank/DDBJ databases">
        <title>Complete genome of the streamlined marine actinobacterium Pontimonas salivibrio CL-TW6 adapted to coastal planktonic lifestype.</title>
        <authorList>
            <person name="Cho B.C."/>
            <person name="Hardies S.C."/>
            <person name="Jang G.I."/>
            <person name="Hwang C.Y."/>
        </authorList>
    </citation>
    <scope>NUCLEOTIDE SEQUENCE [LARGE SCALE GENOMIC DNA]</scope>
    <source>
        <strain evidence="4 5">CL-TW6</strain>
    </source>
</reference>
<dbReference type="InterPro" id="IPR050625">
    <property type="entry name" value="ParA/MinD_ATPase"/>
</dbReference>
<dbReference type="PANTHER" id="PTHR43384:SF6">
    <property type="entry name" value="SEPTUM SITE-DETERMINING PROTEIN MIND HOMOLOG, CHLOROPLASTIC"/>
    <property type="match status" value="1"/>
</dbReference>
<sequence length="470" mass="49792">MRTGFLLNDAHWVVVQQGLPEGLVDTQWVSGDPGEATEFVSVGGLDLVVVEASEKFLTADLVQAADRGGIMLAALITHAGAEQWADQRGVGHRLYQPEDLLALVAGKGGSPLLDASPDGVPGPQHAAEPGSSLPQTSRRGTLTVFWGPHGAPGATTLCVSTASVLARQGLSVCLVDADARGGVISPALGVLDPIPGFLAAIRLAGKGELNAEHITRLVCPYLSPPTEFSILTGTPRGLIPGEVPRDSLDALIGILRELFDAVLFDTGSDISLSGEDRRSTGADITSHIASRADAIVAVCGVSPAGVARFARALPELESQAVGTPVRVWLNGVDTSRRAVGDDAMLREALWRFAGLSEYAALPRDTSLFLEAERKALSPIDVNPQSGFAHALRHELATFTLSRWGEEDTSHTMNAPPAVAEDRARATRRGERELPVKSRSHPQGPPEVAKRGFPALVANLRRRWLKLTALR</sequence>
<dbReference type="KEGG" id="psai:C3B54_111604"/>
<dbReference type="GO" id="GO:0005524">
    <property type="term" value="F:ATP binding"/>
    <property type="evidence" value="ECO:0007669"/>
    <property type="project" value="UniProtKB-KW"/>
</dbReference>
<dbReference type="Gene3D" id="3.40.50.300">
    <property type="entry name" value="P-loop containing nucleotide triphosphate hydrolases"/>
    <property type="match status" value="1"/>
</dbReference>
<proteinExistence type="predicted"/>
<evidence type="ECO:0000313" key="5">
    <source>
        <dbReference type="Proteomes" id="UP000243077"/>
    </source>
</evidence>
<dbReference type="GO" id="GO:0009898">
    <property type="term" value="C:cytoplasmic side of plasma membrane"/>
    <property type="evidence" value="ECO:0007669"/>
    <property type="project" value="TreeGrafter"/>
</dbReference>
<dbReference type="PANTHER" id="PTHR43384">
    <property type="entry name" value="SEPTUM SITE-DETERMINING PROTEIN MIND HOMOLOG, CHLOROPLASTIC-RELATED"/>
    <property type="match status" value="1"/>
</dbReference>
<dbReference type="AlphaFoldDB" id="A0A2L2BSC1"/>
<evidence type="ECO:0000256" key="1">
    <source>
        <dbReference type="ARBA" id="ARBA00022741"/>
    </source>
</evidence>
<dbReference type="InterPro" id="IPR027417">
    <property type="entry name" value="P-loop_NTPase"/>
</dbReference>
<feature type="compositionally biased region" description="Basic and acidic residues" evidence="3">
    <location>
        <begin position="419"/>
        <end position="435"/>
    </location>
</feature>
<dbReference type="SUPFAM" id="SSF52540">
    <property type="entry name" value="P-loop containing nucleoside triphosphate hydrolases"/>
    <property type="match status" value="1"/>
</dbReference>